<dbReference type="InterPro" id="IPR004473">
    <property type="entry name" value="Restrct_endonuc_typeI_HsdR"/>
</dbReference>
<keyword evidence="7 10" id="KW-0378">Hydrolase</keyword>
<dbReference type="InterPro" id="IPR040980">
    <property type="entry name" value="SWI2_SNF2"/>
</dbReference>
<keyword evidence="11" id="KW-0175">Coiled coil</keyword>
<keyword evidence="3" id="KW-0540">Nuclease</keyword>
<evidence type="ECO:0000256" key="10">
    <source>
        <dbReference type="RuleBase" id="RU364115"/>
    </source>
</evidence>
<dbReference type="InterPro" id="IPR055180">
    <property type="entry name" value="HsdR_RecA-like_helicase_dom_2"/>
</dbReference>
<keyword evidence="5 10" id="KW-0680">Restriction system</keyword>
<dbReference type="InterPro" id="IPR027417">
    <property type="entry name" value="P-loop_NTPase"/>
</dbReference>
<dbReference type="GO" id="GO:0005524">
    <property type="term" value="F:ATP binding"/>
    <property type="evidence" value="ECO:0007669"/>
    <property type="project" value="UniProtKB-KW"/>
</dbReference>
<evidence type="ECO:0000259" key="12">
    <source>
        <dbReference type="PROSITE" id="PS51192"/>
    </source>
</evidence>
<evidence type="ECO:0000256" key="9">
    <source>
        <dbReference type="ARBA" id="ARBA00023125"/>
    </source>
</evidence>
<dbReference type="SUPFAM" id="SSF52540">
    <property type="entry name" value="P-loop containing nucleoside triphosphate hydrolases"/>
    <property type="match status" value="1"/>
</dbReference>
<evidence type="ECO:0000256" key="2">
    <source>
        <dbReference type="ARBA" id="ARBA00008598"/>
    </source>
</evidence>
<evidence type="ECO:0000313" key="13">
    <source>
        <dbReference type="EMBL" id="GAC08256.1"/>
    </source>
</evidence>
<evidence type="ECO:0000313" key="14">
    <source>
        <dbReference type="Proteomes" id="UP000006320"/>
    </source>
</evidence>
<evidence type="ECO:0000256" key="11">
    <source>
        <dbReference type="SAM" id="Coils"/>
    </source>
</evidence>
<feature type="domain" description="Helicase ATP-binding" evidence="12">
    <location>
        <begin position="297"/>
        <end position="460"/>
    </location>
</feature>
<comment type="function">
    <text evidence="10">Subunit R is required for both nuclease and ATPase activities, but not for modification.</text>
</comment>
<sequence length="1070" mass="121626">MAYTEDALVEQPAIQLFSELNWETVTCWDEVFGSTFDLENDEYLANNPLFFGRETRNDVVLFARLKAALIKLNPDISHLIIQEAIDEIARDRSVMTAISANEEVYELLTNGYVYTTNAVDEEDCVVRYVDWTNASENDFLLCSQMSITGEIETRRPDLLGFVNGIPFVFVELKASHKNLLTAYKDNLADYRKTIPQLFTFNQLILLSNGVQSKVGSISSQWEHFAEWKKIESESEERRVSLEVVIRGVCEQNRLLDIIENYVLFVKTKQTIKIIAKYHQYLGVNQALSGLTNVKQRASSESAGQLGVFWHTQGSGKSFSMVFFCKKAFRKYTGNWTFVLVTDRTDLDDQIYKTFNSAGIVTENCQADSGVQLKLLLGEDHRFVFTLIQKFKGDEKGNYPVLSERDDIIVITDEAHRSQYDSLAMNMRNAMPNASFMAFTGTPLLAGEAKTQEVFGDYISIYNFSDAVDDGATLPLYYENRVPEVSLANENIGDEIAEILDEADLTEEQETRLETEFSKAYHIITRDDRLETVAKDLVEHYINRAPFSDGMLGKAMVVSIDKATTIKMYDKVQDAWKTKLTSLKAQAKVAKGSRLNKLNFQIEHMTSIDMAVVVSGGQNDDERMAKKGLNYKPHRERFLKEKIDEKFKDPQDNLRIVFVCAMWLTGFDAPAVSTLYLDKPLKSHTLMQTIARANRVYEGKSAGQIVDYINIFSSLQQALGLYGGGVAEGNPGYQVDSPAKDKSELVAALGIAIGELQVFLNSKNIDLAGIVSAPADGFTKLSLLDNASEILLEPKNKDEFTAFLRQINRIFKAIMPDDSANQYVPYRIAINIIYSQMRLKSGLSIDDEDVLDVVRNQVNELLDESISTIEIKSNLPEPINIADIDFDALATMVAKVEKPKQSDAERLKNLIERKLQPMVLKNKSRQDLQQKFLDLVEQYNLGAYTAEEFFNRLKEFINELEHEDKRTVREGLSEEELAVYDLMIQDAPLTDKERTQVKEIAKELTEKMQEMLVIDWRKKQRTKARVKNMIEEVLDNLPESYDDDLWPKTCSEVYMHIFEKYPGQGQSVYTA</sequence>
<dbReference type="InterPro" id="IPR021810">
    <property type="entry name" value="T1RH-like_C"/>
</dbReference>
<dbReference type="CDD" id="cd18800">
    <property type="entry name" value="SF2_C_EcoR124I-like"/>
    <property type="match status" value="1"/>
</dbReference>
<dbReference type="RefSeq" id="WP_007984248.1">
    <property type="nucleotide sequence ID" value="NZ_BAEM01000006.1"/>
</dbReference>
<organism evidence="13 14">
    <name type="scientific">Paraglaciecola chathamensis S18K6</name>
    <dbReference type="NCBI Taxonomy" id="1127672"/>
    <lineage>
        <taxon>Bacteria</taxon>
        <taxon>Pseudomonadati</taxon>
        <taxon>Pseudomonadota</taxon>
        <taxon>Gammaproteobacteria</taxon>
        <taxon>Alteromonadales</taxon>
        <taxon>Alteromonadaceae</taxon>
        <taxon>Paraglaciecola</taxon>
    </lineage>
</organism>
<dbReference type="GO" id="GO:0009307">
    <property type="term" value="P:DNA restriction-modification system"/>
    <property type="evidence" value="ECO:0007669"/>
    <property type="project" value="UniProtKB-KW"/>
</dbReference>
<feature type="coiled-coil region" evidence="11">
    <location>
        <begin position="488"/>
        <end position="515"/>
    </location>
</feature>
<protein>
    <recommendedName>
        <fullName evidence="10">Type I restriction enzyme endonuclease subunit</fullName>
        <shortName evidence="10">R protein</shortName>
        <ecNumber evidence="10">3.1.21.3</ecNumber>
    </recommendedName>
</protein>
<dbReference type="Gene3D" id="3.90.1570.50">
    <property type="match status" value="1"/>
</dbReference>
<keyword evidence="6" id="KW-0255">Endonuclease</keyword>
<dbReference type="GO" id="GO:0009035">
    <property type="term" value="F:type I site-specific deoxyribonuclease activity"/>
    <property type="evidence" value="ECO:0007669"/>
    <property type="project" value="UniProtKB-EC"/>
</dbReference>
<evidence type="ECO:0000256" key="8">
    <source>
        <dbReference type="ARBA" id="ARBA00022840"/>
    </source>
</evidence>
<evidence type="ECO:0000256" key="6">
    <source>
        <dbReference type="ARBA" id="ARBA00022759"/>
    </source>
</evidence>
<evidence type="ECO:0000256" key="1">
    <source>
        <dbReference type="ARBA" id="ARBA00000851"/>
    </source>
</evidence>
<dbReference type="Pfam" id="PF18766">
    <property type="entry name" value="SWI2_SNF2"/>
    <property type="match status" value="1"/>
</dbReference>
<dbReference type="CDD" id="cd18030">
    <property type="entry name" value="DEXHc_RE_I_HsdR"/>
    <property type="match status" value="1"/>
</dbReference>
<dbReference type="Pfam" id="PF11867">
    <property type="entry name" value="T1RH-like_C"/>
    <property type="match status" value="1"/>
</dbReference>
<comment type="subunit">
    <text evidence="10">The type I restriction/modification system is composed of three polypeptides R, M and S.</text>
</comment>
<evidence type="ECO:0000256" key="7">
    <source>
        <dbReference type="ARBA" id="ARBA00022801"/>
    </source>
</evidence>
<evidence type="ECO:0000256" key="4">
    <source>
        <dbReference type="ARBA" id="ARBA00022741"/>
    </source>
</evidence>
<dbReference type="Pfam" id="PF22679">
    <property type="entry name" value="T1R_D3-like"/>
    <property type="match status" value="1"/>
</dbReference>
<dbReference type="PROSITE" id="PS51192">
    <property type="entry name" value="HELICASE_ATP_BIND_1"/>
    <property type="match status" value="1"/>
</dbReference>
<dbReference type="Gene3D" id="3.40.50.300">
    <property type="entry name" value="P-loop containing nucleotide triphosphate hydrolases"/>
    <property type="match status" value="2"/>
</dbReference>
<comment type="catalytic activity">
    <reaction evidence="1 10">
        <text>Endonucleolytic cleavage of DNA to give random double-stranded fragments with terminal 5'-phosphates, ATP is simultaneously hydrolyzed.</text>
        <dbReference type="EC" id="3.1.21.3"/>
    </reaction>
</comment>
<name>A0AAV3UT74_9ALTE</name>
<gene>
    <name evidence="13" type="primary">hsdR</name>
    <name evidence="13" type="ORF">GCHA_0291</name>
</gene>
<evidence type="ECO:0000256" key="3">
    <source>
        <dbReference type="ARBA" id="ARBA00022722"/>
    </source>
</evidence>
<dbReference type="PANTHER" id="PTHR30195:SF15">
    <property type="entry name" value="TYPE I RESTRICTION ENZYME HINDI ENDONUCLEASE SUBUNIT"/>
    <property type="match status" value="1"/>
</dbReference>
<keyword evidence="8 10" id="KW-0067">ATP-binding</keyword>
<dbReference type="SMART" id="SM00487">
    <property type="entry name" value="DEXDc"/>
    <property type="match status" value="1"/>
</dbReference>
<dbReference type="Proteomes" id="UP000006320">
    <property type="component" value="Unassembled WGS sequence"/>
</dbReference>
<dbReference type="EMBL" id="BAEM01000006">
    <property type="protein sequence ID" value="GAC08256.1"/>
    <property type="molecule type" value="Genomic_DNA"/>
</dbReference>
<reference evidence="13 14" key="1">
    <citation type="journal article" date="2017" name="Antonie Van Leeuwenhoek">
        <title>Rhizobium rhizosphaerae sp. nov., a novel species isolated from rice rhizosphere.</title>
        <authorList>
            <person name="Zhao J.J."/>
            <person name="Zhang J."/>
            <person name="Zhang R.J."/>
            <person name="Zhang C.W."/>
            <person name="Yin H.Q."/>
            <person name="Zhang X.X."/>
        </authorList>
    </citation>
    <scope>NUCLEOTIDE SEQUENCE [LARGE SCALE GENOMIC DNA]</scope>
    <source>
        <strain evidence="13 14">S18K6</strain>
    </source>
</reference>
<keyword evidence="4 10" id="KW-0547">Nucleotide-binding</keyword>
<accession>A0AAV3UT74</accession>
<keyword evidence="9 10" id="KW-0238">DNA-binding</keyword>
<proteinExistence type="inferred from homology"/>
<dbReference type="GO" id="GO:0003677">
    <property type="term" value="F:DNA binding"/>
    <property type="evidence" value="ECO:0007669"/>
    <property type="project" value="UniProtKB-KW"/>
</dbReference>
<evidence type="ECO:0000256" key="5">
    <source>
        <dbReference type="ARBA" id="ARBA00022747"/>
    </source>
</evidence>
<dbReference type="Pfam" id="PF04313">
    <property type="entry name" value="HSDR_N"/>
    <property type="match status" value="1"/>
</dbReference>
<dbReference type="InterPro" id="IPR007409">
    <property type="entry name" value="Restrct_endonuc_type1_HsdR_N"/>
</dbReference>
<dbReference type="PANTHER" id="PTHR30195">
    <property type="entry name" value="TYPE I SITE-SPECIFIC DEOXYRIBONUCLEASE PROTEIN SUBUNIT M AND R"/>
    <property type="match status" value="1"/>
</dbReference>
<comment type="similarity">
    <text evidence="2 10">Belongs to the HsdR family.</text>
</comment>
<dbReference type="EC" id="3.1.21.3" evidence="10"/>
<dbReference type="InterPro" id="IPR051268">
    <property type="entry name" value="Type-I_R_enzyme_R_subunit"/>
</dbReference>
<dbReference type="AlphaFoldDB" id="A0AAV3UT74"/>
<dbReference type="NCBIfam" id="TIGR00348">
    <property type="entry name" value="hsdR"/>
    <property type="match status" value="1"/>
</dbReference>
<dbReference type="InterPro" id="IPR014001">
    <property type="entry name" value="Helicase_ATP-bd"/>
</dbReference>
<dbReference type="CDD" id="cd22332">
    <property type="entry name" value="HsdR_N"/>
    <property type="match status" value="1"/>
</dbReference>
<comment type="caution">
    <text evidence="13">The sequence shown here is derived from an EMBL/GenBank/DDBJ whole genome shotgun (WGS) entry which is preliminary data.</text>
</comment>